<evidence type="ECO:0000313" key="2">
    <source>
        <dbReference type="Proteomes" id="UP001205601"/>
    </source>
</evidence>
<reference evidence="2" key="1">
    <citation type="submission" date="2023-07" db="EMBL/GenBank/DDBJ databases">
        <title>Defluviimonas sediminis sp. nov., isolated from mangrove sediment.</title>
        <authorList>
            <person name="Liu L."/>
            <person name="Li J."/>
            <person name="Huang Y."/>
            <person name="Pan J."/>
            <person name="Li M."/>
        </authorList>
    </citation>
    <scope>NUCLEOTIDE SEQUENCE [LARGE SCALE GENOMIC DNA]</scope>
    <source>
        <strain evidence="2">FT324</strain>
    </source>
</reference>
<sequence>MTDVRDLPRCLAILALQGLLCPVAGLSAPVGCWLLLANLPFRLGRGHLGVRRGAVA</sequence>
<name>A0ABT2NN22_9RHOB</name>
<proteinExistence type="predicted"/>
<protein>
    <submittedName>
        <fullName evidence="1">Uncharacterized protein</fullName>
    </submittedName>
</protein>
<dbReference type="Proteomes" id="UP001205601">
    <property type="component" value="Unassembled WGS sequence"/>
</dbReference>
<organism evidence="1 2">
    <name type="scientific">Albidovulum sediminis</name>
    <dbReference type="NCBI Taxonomy" id="3066345"/>
    <lineage>
        <taxon>Bacteria</taxon>
        <taxon>Pseudomonadati</taxon>
        <taxon>Pseudomonadota</taxon>
        <taxon>Alphaproteobacteria</taxon>
        <taxon>Rhodobacterales</taxon>
        <taxon>Paracoccaceae</taxon>
        <taxon>Albidovulum</taxon>
    </lineage>
</organism>
<dbReference type="RefSeq" id="WP_261494778.1">
    <property type="nucleotide sequence ID" value="NZ_JAOCQF010000001.1"/>
</dbReference>
<dbReference type="EMBL" id="JAOCQF010000001">
    <property type="protein sequence ID" value="MCT8329354.1"/>
    <property type="molecule type" value="Genomic_DNA"/>
</dbReference>
<gene>
    <name evidence="1" type="ORF">N5I32_07505</name>
</gene>
<comment type="caution">
    <text evidence="1">The sequence shown here is derived from an EMBL/GenBank/DDBJ whole genome shotgun (WGS) entry which is preliminary data.</text>
</comment>
<evidence type="ECO:0000313" key="1">
    <source>
        <dbReference type="EMBL" id="MCT8329354.1"/>
    </source>
</evidence>
<keyword evidence="2" id="KW-1185">Reference proteome</keyword>
<accession>A0ABT2NN22</accession>